<gene>
    <name evidence="2" type="ORF">UFOVP147_16</name>
</gene>
<evidence type="ECO:0000313" key="2">
    <source>
        <dbReference type="EMBL" id="CAB5144497.1"/>
    </source>
</evidence>
<proteinExistence type="predicted"/>
<dbReference type="Pfam" id="PF18757">
    <property type="entry name" value="Nmad5"/>
    <property type="match status" value="1"/>
</dbReference>
<dbReference type="EMBL" id="LR798196">
    <property type="protein sequence ID" value="CAB5144497.1"/>
    <property type="molecule type" value="Genomic_DNA"/>
</dbReference>
<reference evidence="2" key="1">
    <citation type="submission" date="2020-05" db="EMBL/GenBank/DDBJ databases">
        <authorList>
            <person name="Chiriac C."/>
            <person name="Salcher M."/>
            <person name="Ghai R."/>
            <person name="Kavagutti S V."/>
        </authorList>
    </citation>
    <scope>NUCLEOTIDE SEQUENCE</scope>
</reference>
<evidence type="ECO:0000259" key="1">
    <source>
        <dbReference type="Pfam" id="PF18757"/>
    </source>
</evidence>
<name>A0A6J7W168_9CAUD</name>
<dbReference type="InterPro" id="IPR040835">
    <property type="entry name" value="Nmad5"/>
</dbReference>
<organism evidence="2">
    <name type="scientific">uncultured Caudovirales phage</name>
    <dbReference type="NCBI Taxonomy" id="2100421"/>
    <lineage>
        <taxon>Viruses</taxon>
        <taxon>Duplodnaviria</taxon>
        <taxon>Heunggongvirae</taxon>
        <taxon>Uroviricota</taxon>
        <taxon>Caudoviricetes</taxon>
        <taxon>Peduoviridae</taxon>
        <taxon>Maltschvirus</taxon>
        <taxon>Maltschvirus maltsch</taxon>
    </lineage>
</organism>
<feature type="domain" description="Nucleotide modification associated" evidence="1">
    <location>
        <begin position="80"/>
        <end position="149"/>
    </location>
</feature>
<accession>A0A6J7W168</accession>
<sequence>MKLTNYIRDAFVTSVMNDVPKKDFHEEGKKIFLEAHLDGLPTEVQMAWSLPATRPYVRTSTVSMCGTSFVAPHDSQYNEIPTPRKAEKKLLEIKAAYKAQRDNRDALRAKVKGAAYACTTTKQLRELLPEFDRYLPAEEEKTLRTLPVVQNIVADFVKAGWPAKKGGAK</sequence>
<protein>
    <recommendedName>
        <fullName evidence="1">Nucleotide modification associated domain-containing protein</fullName>
    </recommendedName>
</protein>